<keyword evidence="2" id="KW-0732">Signal</keyword>
<dbReference type="Proteomes" id="UP001165060">
    <property type="component" value="Unassembled WGS sequence"/>
</dbReference>
<keyword evidence="4" id="KW-1185">Reference proteome</keyword>
<evidence type="ECO:0000313" key="3">
    <source>
        <dbReference type="EMBL" id="GMI31483.1"/>
    </source>
</evidence>
<name>A0ABQ6MSL7_9STRA</name>
<gene>
    <name evidence="3" type="ORF">TeGR_g4012</name>
</gene>
<protein>
    <submittedName>
        <fullName evidence="3">Uncharacterized protein</fullName>
    </submittedName>
</protein>
<proteinExistence type="predicted"/>
<feature type="region of interest" description="Disordered" evidence="1">
    <location>
        <begin position="217"/>
        <end position="236"/>
    </location>
</feature>
<accession>A0ABQ6MSL7</accession>
<reference evidence="3 4" key="1">
    <citation type="journal article" date="2023" name="Commun. Biol.">
        <title>Genome analysis of Parmales, the sister group of diatoms, reveals the evolutionary specialization of diatoms from phago-mixotrophs to photoautotrophs.</title>
        <authorList>
            <person name="Ban H."/>
            <person name="Sato S."/>
            <person name="Yoshikawa S."/>
            <person name="Yamada K."/>
            <person name="Nakamura Y."/>
            <person name="Ichinomiya M."/>
            <person name="Sato N."/>
            <person name="Blanc-Mathieu R."/>
            <person name="Endo H."/>
            <person name="Kuwata A."/>
            <person name="Ogata H."/>
        </authorList>
    </citation>
    <scope>NUCLEOTIDE SEQUENCE [LARGE SCALE GENOMIC DNA]</scope>
</reference>
<evidence type="ECO:0000256" key="2">
    <source>
        <dbReference type="SAM" id="SignalP"/>
    </source>
</evidence>
<evidence type="ECO:0000313" key="4">
    <source>
        <dbReference type="Proteomes" id="UP001165060"/>
    </source>
</evidence>
<feature type="chain" id="PRO_5046299717" evidence="2">
    <location>
        <begin position="19"/>
        <end position="346"/>
    </location>
</feature>
<organism evidence="3 4">
    <name type="scientific">Tetraparma gracilis</name>
    <dbReference type="NCBI Taxonomy" id="2962635"/>
    <lineage>
        <taxon>Eukaryota</taxon>
        <taxon>Sar</taxon>
        <taxon>Stramenopiles</taxon>
        <taxon>Ochrophyta</taxon>
        <taxon>Bolidophyceae</taxon>
        <taxon>Parmales</taxon>
        <taxon>Triparmaceae</taxon>
        <taxon>Tetraparma</taxon>
    </lineage>
</organism>
<feature type="signal peptide" evidence="2">
    <location>
        <begin position="1"/>
        <end position="18"/>
    </location>
</feature>
<sequence>MALLRLLPLLGLFGAALGDHGEAHVDLLGQRAVWETAVEEGGSTVLSLDGVAEIASVTVYPCYGEMSWHTGSQAGLDEEAANVKANAEHSWMVHLDHEHEDGMHGMHIIETYEFTDLVVGHKLYITLSADMGSDLVAEVEVLQGGAMSSKPTVAGAVSHSLEGDGTVTLEWAAAAKPAIGTCESIDYTAFYHKMDDMHTGMVMGTYCGTTHTTSGDHDDMHGDDSGGDDHDHDHHGHRLLDHAEDHAMDDATDIHQLVPVHASGTSATIPDLDYSAEYHIEVVAACLDADGEVVSGRSYQPFMLQGDWYVVDEVETFDGAGAASGRRAVAGGALLAGFVALVGMLI</sequence>
<dbReference type="EMBL" id="BRYB01000511">
    <property type="protein sequence ID" value="GMI31483.1"/>
    <property type="molecule type" value="Genomic_DNA"/>
</dbReference>
<comment type="caution">
    <text evidence="3">The sequence shown here is derived from an EMBL/GenBank/DDBJ whole genome shotgun (WGS) entry which is preliminary data.</text>
</comment>
<evidence type="ECO:0000256" key="1">
    <source>
        <dbReference type="SAM" id="MobiDB-lite"/>
    </source>
</evidence>